<dbReference type="GO" id="GO:0005737">
    <property type="term" value="C:cytoplasm"/>
    <property type="evidence" value="ECO:0007669"/>
    <property type="project" value="TreeGrafter"/>
</dbReference>
<evidence type="ECO:0000313" key="2">
    <source>
        <dbReference type="EMBL" id="KDQ19337.1"/>
    </source>
</evidence>
<dbReference type="HOGENOM" id="CLU_2497590_0_0_1"/>
<dbReference type="AlphaFoldDB" id="A0A067N5G8"/>
<dbReference type="Proteomes" id="UP000027195">
    <property type="component" value="Unassembled WGS sequence"/>
</dbReference>
<dbReference type="GO" id="GO:0051082">
    <property type="term" value="F:unfolded protein binding"/>
    <property type="evidence" value="ECO:0007669"/>
    <property type="project" value="TreeGrafter"/>
</dbReference>
<feature type="domain" description="J" evidence="1">
    <location>
        <begin position="15"/>
        <end position="86"/>
    </location>
</feature>
<dbReference type="CDD" id="cd06257">
    <property type="entry name" value="DnaJ"/>
    <property type="match status" value="1"/>
</dbReference>
<dbReference type="SMART" id="SM00271">
    <property type="entry name" value="DnaJ"/>
    <property type="match status" value="1"/>
</dbReference>
<dbReference type="PRINTS" id="PR00625">
    <property type="entry name" value="JDOMAIN"/>
</dbReference>
<dbReference type="GO" id="GO:0051087">
    <property type="term" value="F:protein-folding chaperone binding"/>
    <property type="evidence" value="ECO:0007669"/>
    <property type="project" value="TreeGrafter"/>
</dbReference>
<dbReference type="STRING" id="930990.A0A067N5G8"/>
<sequence>MFDKYNRLLSKTMRDHYAVLGVNNGAGERELKQAFKALALKWHPDRHNSNKEEAARKFMEVCPLSFSLSQPLCLPLSPRCPSRIEF</sequence>
<evidence type="ECO:0000313" key="3">
    <source>
        <dbReference type="Proteomes" id="UP000027195"/>
    </source>
</evidence>
<dbReference type="Gene3D" id="1.10.287.110">
    <property type="entry name" value="DnaJ domain"/>
    <property type="match status" value="1"/>
</dbReference>
<dbReference type="PANTHER" id="PTHR43948">
    <property type="entry name" value="DNAJ HOMOLOG SUBFAMILY B"/>
    <property type="match status" value="1"/>
</dbReference>
<dbReference type="GO" id="GO:0005634">
    <property type="term" value="C:nucleus"/>
    <property type="evidence" value="ECO:0007669"/>
    <property type="project" value="TreeGrafter"/>
</dbReference>
<dbReference type="SUPFAM" id="SSF46565">
    <property type="entry name" value="Chaperone J-domain"/>
    <property type="match status" value="1"/>
</dbReference>
<dbReference type="Pfam" id="PF00226">
    <property type="entry name" value="DnaJ"/>
    <property type="match status" value="1"/>
</dbReference>
<keyword evidence="3" id="KW-1185">Reference proteome</keyword>
<dbReference type="PANTHER" id="PTHR43948:SF10">
    <property type="entry name" value="MRJ, ISOFORM E"/>
    <property type="match status" value="1"/>
</dbReference>
<dbReference type="InterPro" id="IPR036869">
    <property type="entry name" value="J_dom_sf"/>
</dbReference>
<evidence type="ECO:0000259" key="1">
    <source>
        <dbReference type="PROSITE" id="PS50076"/>
    </source>
</evidence>
<reference evidence="3" key="1">
    <citation type="journal article" date="2014" name="Proc. Natl. Acad. Sci. U.S.A.">
        <title>Extensive sampling of basidiomycete genomes demonstrates inadequacy of the white-rot/brown-rot paradigm for wood decay fungi.</title>
        <authorList>
            <person name="Riley R."/>
            <person name="Salamov A.A."/>
            <person name="Brown D.W."/>
            <person name="Nagy L.G."/>
            <person name="Floudas D."/>
            <person name="Held B.W."/>
            <person name="Levasseur A."/>
            <person name="Lombard V."/>
            <person name="Morin E."/>
            <person name="Otillar R."/>
            <person name="Lindquist E.A."/>
            <person name="Sun H."/>
            <person name="LaButti K.M."/>
            <person name="Schmutz J."/>
            <person name="Jabbour D."/>
            <person name="Luo H."/>
            <person name="Baker S.E."/>
            <person name="Pisabarro A.G."/>
            <person name="Walton J.D."/>
            <person name="Blanchette R.A."/>
            <person name="Henrissat B."/>
            <person name="Martin F."/>
            <person name="Cullen D."/>
            <person name="Hibbett D.S."/>
            <person name="Grigoriev I.V."/>
        </authorList>
    </citation>
    <scope>NUCLEOTIDE SEQUENCE [LARGE SCALE GENOMIC DNA]</scope>
    <source>
        <strain evidence="3">FD-172 SS1</strain>
    </source>
</reference>
<dbReference type="InParanoid" id="A0A067N5G8"/>
<dbReference type="InterPro" id="IPR001623">
    <property type="entry name" value="DnaJ_domain"/>
</dbReference>
<organism evidence="2 3">
    <name type="scientific">Botryobasidium botryosum (strain FD-172 SS1)</name>
    <dbReference type="NCBI Taxonomy" id="930990"/>
    <lineage>
        <taxon>Eukaryota</taxon>
        <taxon>Fungi</taxon>
        <taxon>Dikarya</taxon>
        <taxon>Basidiomycota</taxon>
        <taxon>Agaricomycotina</taxon>
        <taxon>Agaricomycetes</taxon>
        <taxon>Cantharellales</taxon>
        <taxon>Botryobasidiaceae</taxon>
        <taxon>Botryobasidium</taxon>
    </lineage>
</organism>
<accession>A0A067N5G8</accession>
<dbReference type="EMBL" id="KL198019">
    <property type="protein sequence ID" value="KDQ19337.1"/>
    <property type="molecule type" value="Genomic_DNA"/>
</dbReference>
<name>A0A067N5G8_BOTB1</name>
<dbReference type="OrthoDB" id="10250354at2759"/>
<dbReference type="GO" id="GO:0044183">
    <property type="term" value="F:protein folding chaperone"/>
    <property type="evidence" value="ECO:0007669"/>
    <property type="project" value="TreeGrafter"/>
</dbReference>
<proteinExistence type="predicted"/>
<gene>
    <name evidence="2" type="ORF">BOTBODRAFT_436172</name>
</gene>
<dbReference type="PROSITE" id="PS50076">
    <property type="entry name" value="DNAJ_2"/>
    <property type="match status" value="1"/>
</dbReference>
<protein>
    <recommendedName>
        <fullName evidence="1">J domain-containing protein</fullName>
    </recommendedName>
</protein>